<dbReference type="RefSeq" id="WP_143185166.1">
    <property type="nucleotide sequence ID" value="NZ_FQYR01000008.1"/>
</dbReference>
<dbReference type="AlphaFoldDB" id="A0A1M6RK27"/>
<dbReference type="InParanoid" id="A0A1M6RK27"/>
<feature type="region of interest" description="Disordered" evidence="1">
    <location>
        <begin position="51"/>
        <end position="77"/>
    </location>
</feature>
<protein>
    <submittedName>
        <fullName evidence="2">Uncharacterized protein</fullName>
    </submittedName>
</protein>
<name>A0A1M6RK27_9BACT</name>
<evidence type="ECO:0000313" key="3">
    <source>
        <dbReference type="Proteomes" id="UP000184510"/>
    </source>
</evidence>
<dbReference type="STRING" id="1123071.SAMN02745181_3622"/>
<organism evidence="2 3">
    <name type="scientific">Rubritalea squalenifaciens DSM 18772</name>
    <dbReference type="NCBI Taxonomy" id="1123071"/>
    <lineage>
        <taxon>Bacteria</taxon>
        <taxon>Pseudomonadati</taxon>
        <taxon>Verrucomicrobiota</taxon>
        <taxon>Verrucomicrobiia</taxon>
        <taxon>Verrucomicrobiales</taxon>
        <taxon>Rubritaleaceae</taxon>
        <taxon>Rubritalea</taxon>
    </lineage>
</organism>
<feature type="region of interest" description="Disordered" evidence="1">
    <location>
        <begin position="169"/>
        <end position="188"/>
    </location>
</feature>
<gene>
    <name evidence="2" type="ORF">SAMN02745181_3622</name>
</gene>
<evidence type="ECO:0000256" key="1">
    <source>
        <dbReference type="SAM" id="MobiDB-lite"/>
    </source>
</evidence>
<dbReference type="Proteomes" id="UP000184510">
    <property type="component" value="Unassembled WGS sequence"/>
</dbReference>
<proteinExistence type="predicted"/>
<sequence length="188" mass="20932">MVKRINTLILLIAITSVHGEESTQNAARFNLNEPQKLIDKRRSVLAINKRTYGPFGKNQDPNAKPPPPPKKEETKAPVVEKTPELELKDLIGNLKDKVNAAGNNMAIINGRRYLKGDTLKLEAVNPKTRKKQVFEVQLARATSSLLAFRNTNSGEFHYLQLGGGLNLGKPEDLKLPESNKDDKIDITK</sequence>
<dbReference type="EMBL" id="FQYR01000008">
    <property type="protein sequence ID" value="SHK32786.1"/>
    <property type="molecule type" value="Genomic_DNA"/>
</dbReference>
<reference evidence="2 3" key="1">
    <citation type="submission" date="2016-11" db="EMBL/GenBank/DDBJ databases">
        <authorList>
            <person name="Jaros S."/>
            <person name="Januszkiewicz K."/>
            <person name="Wedrychowicz H."/>
        </authorList>
    </citation>
    <scope>NUCLEOTIDE SEQUENCE [LARGE SCALE GENOMIC DNA]</scope>
    <source>
        <strain evidence="2 3">DSM 18772</strain>
    </source>
</reference>
<accession>A0A1M6RK27</accession>
<evidence type="ECO:0000313" key="2">
    <source>
        <dbReference type="EMBL" id="SHK32786.1"/>
    </source>
</evidence>
<keyword evidence="3" id="KW-1185">Reference proteome</keyword>